<feature type="transmembrane region" description="Helical" evidence="8">
    <location>
        <begin position="521"/>
        <end position="544"/>
    </location>
</feature>
<dbReference type="PANTHER" id="PTHR43289">
    <property type="entry name" value="MITOGEN-ACTIVATED PROTEIN KINASE KINASE KINASE 20-RELATED"/>
    <property type="match status" value="1"/>
</dbReference>
<feature type="domain" description="Protein kinase" evidence="9">
    <location>
        <begin position="161"/>
        <end position="421"/>
    </location>
</feature>
<keyword evidence="5 10" id="KW-0418">Kinase</keyword>
<evidence type="ECO:0000256" key="3">
    <source>
        <dbReference type="ARBA" id="ARBA00022679"/>
    </source>
</evidence>
<dbReference type="Proteomes" id="UP001155241">
    <property type="component" value="Unassembled WGS sequence"/>
</dbReference>
<evidence type="ECO:0000313" key="10">
    <source>
        <dbReference type="EMBL" id="MCO6048078.1"/>
    </source>
</evidence>
<dbReference type="AlphaFoldDB" id="A0A9X2FGN6"/>
<dbReference type="EMBL" id="JAMXLR010000095">
    <property type="protein sequence ID" value="MCO6048078.1"/>
    <property type="molecule type" value="Genomic_DNA"/>
</dbReference>
<accession>A0A9X2FGN6</accession>
<feature type="transmembrane region" description="Helical" evidence="8">
    <location>
        <begin position="445"/>
        <end position="472"/>
    </location>
</feature>
<keyword evidence="8" id="KW-0472">Membrane</keyword>
<dbReference type="InterPro" id="IPR008271">
    <property type="entry name" value="Ser/Thr_kinase_AS"/>
</dbReference>
<dbReference type="PROSITE" id="PS00108">
    <property type="entry name" value="PROTEIN_KINASE_ST"/>
    <property type="match status" value="1"/>
</dbReference>
<keyword evidence="8" id="KW-0812">Transmembrane</keyword>
<dbReference type="PROSITE" id="PS50011">
    <property type="entry name" value="PROTEIN_KINASE_DOM"/>
    <property type="match status" value="1"/>
</dbReference>
<evidence type="ECO:0000256" key="8">
    <source>
        <dbReference type="SAM" id="Phobius"/>
    </source>
</evidence>
<dbReference type="InterPro" id="IPR011009">
    <property type="entry name" value="Kinase-like_dom_sf"/>
</dbReference>
<dbReference type="PANTHER" id="PTHR43289:SF6">
    <property type="entry name" value="SERINE_THREONINE-PROTEIN KINASE NEKL-3"/>
    <property type="match status" value="1"/>
</dbReference>
<evidence type="ECO:0000259" key="9">
    <source>
        <dbReference type="PROSITE" id="PS50011"/>
    </source>
</evidence>
<name>A0A9X2FGN6_9BACT</name>
<dbReference type="RefSeq" id="WP_252856191.1">
    <property type="nucleotide sequence ID" value="NZ_JAMXLR010000095.1"/>
</dbReference>
<protein>
    <recommendedName>
        <fullName evidence="1">non-specific serine/threonine protein kinase</fullName>
        <ecNumber evidence="1">2.7.11.1</ecNumber>
    </recommendedName>
</protein>
<keyword evidence="2 10" id="KW-0723">Serine/threonine-protein kinase</keyword>
<evidence type="ECO:0000313" key="11">
    <source>
        <dbReference type="Proteomes" id="UP001155241"/>
    </source>
</evidence>
<dbReference type="SUPFAM" id="SSF56112">
    <property type="entry name" value="Protein kinase-like (PK-like)"/>
    <property type="match status" value="1"/>
</dbReference>
<dbReference type="SMART" id="SM00220">
    <property type="entry name" value="S_TKc"/>
    <property type="match status" value="1"/>
</dbReference>
<sequence length="587" mass="64500">MSREPDSSTQSLPLSALERIEAACRQFEATCKRGDAPLIENYLYDCLPSERDELLHELMLLDLEYRGRSDDPQDKSAYQARFPSNHAVVDRAFASLKTGSVAAHPTQAFPVRLRCPQCHNAIELVVDDGQADITCPSCHGHINMADSGTAGLRTGMTIGHFRLEARLGMGAFGEVWRASDLQLDRPVALKLPRHQHDSLQQTAPLLREAQASASLQHPGIVSVHEVGQQDGWSYIVSDYVDGVDLAQRLKSGAFSPQKAADLCVKIAVAVQHAHDQGIVHRDLKPANIMLNAHGEPHVMDFGLAKREASEVTMTLQGQVLGTPAYMSPEQAQGDAHNADCRSDVYALGVILFELLTGERPFRGTQQALLSQIQHEEAPNPRILNRGVPRDLATICLKCLQKEPDLRYQTAKDFAADLQRWLHGTPITARPVGLLRRGWRWYRSRTMLIAGACSVFSGLFVTVGSVATIAAIYGLVGQPDPPYQDKNELLLSLLGLVLLIAIYTAVSVGGGILAIRGNRWGLLLSTLFFLVQLMQGLLTIFSAWSNHLFYSPAEATIIVMNAVPYCIWQVLGITLQFVALVMPSKPRD</sequence>
<dbReference type="Gene3D" id="1.10.510.10">
    <property type="entry name" value="Transferase(Phosphotransferase) domain 1"/>
    <property type="match status" value="1"/>
</dbReference>
<dbReference type="GO" id="GO:0005524">
    <property type="term" value="F:ATP binding"/>
    <property type="evidence" value="ECO:0007669"/>
    <property type="project" value="UniProtKB-UniRule"/>
</dbReference>
<evidence type="ECO:0000256" key="1">
    <source>
        <dbReference type="ARBA" id="ARBA00012513"/>
    </source>
</evidence>
<feature type="transmembrane region" description="Helical" evidence="8">
    <location>
        <begin position="492"/>
        <end position="514"/>
    </location>
</feature>
<evidence type="ECO:0000256" key="7">
    <source>
        <dbReference type="PROSITE-ProRule" id="PRU10141"/>
    </source>
</evidence>
<organism evidence="10 11">
    <name type="scientific">Aeoliella straminimaris</name>
    <dbReference type="NCBI Taxonomy" id="2954799"/>
    <lineage>
        <taxon>Bacteria</taxon>
        <taxon>Pseudomonadati</taxon>
        <taxon>Planctomycetota</taxon>
        <taxon>Planctomycetia</taxon>
        <taxon>Pirellulales</taxon>
        <taxon>Lacipirellulaceae</taxon>
        <taxon>Aeoliella</taxon>
    </lineage>
</organism>
<dbReference type="Pfam" id="PF00069">
    <property type="entry name" value="Pkinase"/>
    <property type="match status" value="1"/>
</dbReference>
<keyword evidence="6 7" id="KW-0067">ATP-binding</keyword>
<dbReference type="FunFam" id="1.10.510.10:FF:000021">
    <property type="entry name" value="Serine/threonine protein kinase"/>
    <property type="match status" value="1"/>
</dbReference>
<reference evidence="10" key="1">
    <citation type="submission" date="2022-06" db="EMBL/GenBank/DDBJ databases">
        <title>Aeoliella straminimaris, a novel planctomycete from sediments.</title>
        <authorList>
            <person name="Vitorino I.R."/>
            <person name="Lage O.M."/>
        </authorList>
    </citation>
    <scope>NUCLEOTIDE SEQUENCE</scope>
    <source>
        <strain evidence="10">ICT_H6.2</strain>
    </source>
</reference>
<evidence type="ECO:0000256" key="4">
    <source>
        <dbReference type="ARBA" id="ARBA00022741"/>
    </source>
</evidence>
<keyword evidence="11" id="KW-1185">Reference proteome</keyword>
<dbReference type="Gene3D" id="3.30.200.20">
    <property type="entry name" value="Phosphorylase Kinase, domain 1"/>
    <property type="match status" value="1"/>
</dbReference>
<comment type="caution">
    <text evidence="10">The sequence shown here is derived from an EMBL/GenBank/DDBJ whole genome shotgun (WGS) entry which is preliminary data.</text>
</comment>
<evidence type="ECO:0000256" key="6">
    <source>
        <dbReference type="ARBA" id="ARBA00022840"/>
    </source>
</evidence>
<dbReference type="InterPro" id="IPR000719">
    <property type="entry name" value="Prot_kinase_dom"/>
</dbReference>
<keyword evidence="3" id="KW-0808">Transferase</keyword>
<evidence type="ECO:0000256" key="2">
    <source>
        <dbReference type="ARBA" id="ARBA00022527"/>
    </source>
</evidence>
<dbReference type="EC" id="2.7.11.1" evidence="1"/>
<dbReference type="CDD" id="cd14014">
    <property type="entry name" value="STKc_PknB_like"/>
    <property type="match status" value="1"/>
</dbReference>
<proteinExistence type="predicted"/>
<feature type="binding site" evidence="7">
    <location>
        <position position="190"/>
    </location>
    <ligand>
        <name>ATP</name>
        <dbReference type="ChEBI" id="CHEBI:30616"/>
    </ligand>
</feature>
<dbReference type="InterPro" id="IPR017441">
    <property type="entry name" value="Protein_kinase_ATP_BS"/>
</dbReference>
<dbReference type="PROSITE" id="PS00107">
    <property type="entry name" value="PROTEIN_KINASE_ATP"/>
    <property type="match status" value="1"/>
</dbReference>
<evidence type="ECO:0000256" key="5">
    <source>
        <dbReference type="ARBA" id="ARBA00022777"/>
    </source>
</evidence>
<feature type="transmembrane region" description="Helical" evidence="8">
    <location>
        <begin position="556"/>
        <end position="581"/>
    </location>
</feature>
<dbReference type="GO" id="GO:0004674">
    <property type="term" value="F:protein serine/threonine kinase activity"/>
    <property type="evidence" value="ECO:0007669"/>
    <property type="project" value="UniProtKB-KW"/>
</dbReference>
<keyword evidence="8" id="KW-1133">Transmembrane helix</keyword>
<gene>
    <name evidence="10" type="ORF">NG895_29605</name>
</gene>
<keyword evidence="4 7" id="KW-0547">Nucleotide-binding</keyword>